<reference evidence="2 3" key="1">
    <citation type="submission" date="2017-04" db="EMBL/GenBank/DDBJ databases">
        <title>Draft genome sequence of Tuber borchii Vittad., a whitish edible truffle.</title>
        <authorList>
            <consortium name="DOE Joint Genome Institute"/>
            <person name="Murat C."/>
            <person name="Kuo A."/>
            <person name="Barry K.W."/>
            <person name="Clum A."/>
            <person name="Dockter R.B."/>
            <person name="Fauchery L."/>
            <person name="Iotti M."/>
            <person name="Kohler A."/>
            <person name="Labutti K."/>
            <person name="Lindquist E.A."/>
            <person name="Lipzen A."/>
            <person name="Ohm R.A."/>
            <person name="Wang M."/>
            <person name="Grigoriev I.V."/>
            <person name="Zambonelli A."/>
            <person name="Martin F.M."/>
        </authorList>
    </citation>
    <scope>NUCLEOTIDE SEQUENCE [LARGE SCALE GENOMIC DNA]</scope>
    <source>
        <strain evidence="2 3">Tbo3840</strain>
    </source>
</reference>
<proteinExistence type="predicted"/>
<feature type="region of interest" description="Disordered" evidence="1">
    <location>
        <begin position="84"/>
        <end position="104"/>
    </location>
</feature>
<evidence type="ECO:0000256" key="1">
    <source>
        <dbReference type="SAM" id="MobiDB-lite"/>
    </source>
</evidence>
<dbReference type="EMBL" id="NESQ01000057">
    <property type="protein sequence ID" value="PUU80774.1"/>
    <property type="molecule type" value="Genomic_DNA"/>
</dbReference>
<accession>A0A2T6ZZ79</accession>
<protein>
    <submittedName>
        <fullName evidence="2">Uncharacterized protein</fullName>
    </submittedName>
</protein>
<dbReference type="AlphaFoldDB" id="A0A2T6ZZ79"/>
<dbReference type="Proteomes" id="UP000244722">
    <property type="component" value="Unassembled WGS sequence"/>
</dbReference>
<comment type="caution">
    <text evidence="2">The sequence shown here is derived from an EMBL/GenBank/DDBJ whole genome shotgun (WGS) entry which is preliminary data.</text>
</comment>
<evidence type="ECO:0000313" key="2">
    <source>
        <dbReference type="EMBL" id="PUU80774.1"/>
    </source>
</evidence>
<gene>
    <name evidence="2" type="ORF">B9Z19DRAFT_1123022</name>
</gene>
<sequence>MGNIIARAVTRPDIHPNLIADFHTQIDAIAEKLAANLAQFRAHAEQINLRIAKYESQVAKDNHHHQTMLEARMTLRALRKKAGRLENATKKRGIPRISGRGLPEKKFIKDKRRRRIGPGRIVRCSERASGGSRVPARRSHRF</sequence>
<organism evidence="2 3">
    <name type="scientific">Tuber borchii</name>
    <name type="common">White truffle</name>
    <dbReference type="NCBI Taxonomy" id="42251"/>
    <lineage>
        <taxon>Eukaryota</taxon>
        <taxon>Fungi</taxon>
        <taxon>Dikarya</taxon>
        <taxon>Ascomycota</taxon>
        <taxon>Pezizomycotina</taxon>
        <taxon>Pezizomycetes</taxon>
        <taxon>Pezizales</taxon>
        <taxon>Tuberaceae</taxon>
        <taxon>Tuber</taxon>
    </lineage>
</organism>
<evidence type="ECO:0000313" key="3">
    <source>
        <dbReference type="Proteomes" id="UP000244722"/>
    </source>
</evidence>
<name>A0A2T6ZZ79_TUBBO</name>
<keyword evidence="3" id="KW-1185">Reference proteome</keyword>